<name>A0A1T4YWV8_9ACTN</name>
<keyword evidence="2 3" id="KW-0732">Signal</keyword>
<dbReference type="InterPro" id="IPR028081">
    <property type="entry name" value="Leu-bd"/>
</dbReference>
<gene>
    <name evidence="5" type="ORF">SAMN06295964_1238</name>
</gene>
<organism evidence="5 6">
    <name type="scientific">Aeromicrobium choanae</name>
    <dbReference type="NCBI Taxonomy" id="1736691"/>
    <lineage>
        <taxon>Bacteria</taxon>
        <taxon>Bacillati</taxon>
        <taxon>Actinomycetota</taxon>
        <taxon>Actinomycetes</taxon>
        <taxon>Propionibacteriales</taxon>
        <taxon>Nocardioidaceae</taxon>
        <taxon>Aeromicrobium</taxon>
    </lineage>
</organism>
<dbReference type="Pfam" id="PF13458">
    <property type="entry name" value="Peripla_BP_6"/>
    <property type="match status" value="1"/>
</dbReference>
<dbReference type="EMBL" id="LT796768">
    <property type="protein sequence ID" value="SKB06252.1"/>
    <property type="molecule type" value="Genomic_DNA"/>
</dbReference>
<dbReference type="Proteomes" id="UP000191040">
    <property type="component" value="Chromosome I"/>
</dbReference>
<dbReference type="OrthoDB" id="7337537at2"/>
<accession>A0A1T4YWV8</accession>
<evidence type="ECO:0000256" key="1">
    <source>
        <dbReference type="ARBA" id="ARBA00010062"/>
    </source>
</evidence>
<evidence type="ECO:0000256" key="2">
    <source>
        <dbReference type="ARBA" id="ARBA00022729"/>
    </source>
</evidence>
<dbReference type="PANTHER" id="PTHR47151:SF2">
    <property type="entry name" value="AMINO ACID BINDING PROTEIN"/>
    <property type="match status" value="1"/>
</dbReference>
<proteinExistence type="inferred from homology"/>
<evidence type="ECO:0000313" key="6">
    <source>
        <dbReference type="Proteomes" id="UP000191040"/>
    </source>
</evidence>
<protein>
    <submittedName>
        <fullName evidence="5">Amino acid/amide ABC transporter substrate-binding protein, HAAT family</fullName>
    </submittedName>
</protein>
<dbReference type="AlphaFoldDB" id="A0A1T4YWV8"/>
<dbReference type="PANTHER" id="PTHR47151">
    <property type="entry name" value="LEU/ILE/VAL-BINDING ABC TRANSPORTER SUBUNIT"/>
    <property type="match status" value="1"/>
</dbReference>
<feature type="signal peptide" evidence="3">
    <location>
        <begin position="1"/>
        <end position="20"/>
    </location>
</feature>
<comment type="similarity">
    <text evidence="1">Belongs to the leucine-binding protein family.</text>
</comment>
<dbReference type="PROSITE" id="PS51257">
    <property type="entry name" value="PROKAR_LIPOPROTEIN"/>
    <property type="match status" value="1"/>
</dbReference>
<dbReference type="SUPFAM" id="SSF53822">
    <property type="entry name" value="Periplasmic binding protein-like I"/>
    <property type="match status" value="1"/>
</dbReference>
<evidence type="ECO:0000313" key="5">
    <source>
        <dbReference type="EMBL" id="SKB06252.1"/>
    </source>
</evidence>
<feature type="chain" id="PRO_5038380609" evidence="3">
    <location>
        <begin position="21"/>
        <end position="390"/>
    </location>
</feature>
<dbReference type="InterPro" id="IPR028082">
    <property type="entry name" value="Peripla_BP_I"/>
</dbReference>
<dbReference type="CDD" id="cd06349">
    <property type="entry name" value="PBP1_ABC_HAAT-like"/>
    <property type="match status" value="1"/>
</dbReference>
<dbReference type="STRING" id="1736691.SAMN06295964_1238"/>
<reference evidence="6" key="1">
    <citation type="submission" date="2017-02" db="EMBL/GenBank/DDBJ databases">
        <authorList>
            <person name="Varghese N."/>
            <person name="Submissions S."/>
        </authorList>
    </citation>
    <scope>NUCLEOTIDE SEQUENCE [LARGE SCALE GENOMIC DNA]</scope>
    <source>
        <strain evidence="6">9H-4</strain>
    </source>
</reference>
<sequence>MFSKRVALAAALSTALLAGACGGGSGGSDSDTVVLAVAGPMTGDSAEYGQQQLAGIQLAVDQYTEDGGIPEGPLKGKKIKVVKYDDAGDPNQAASVAQKICDDGDVMGVFGHVNSSATLAAEPIYERCGVPLIVSYSSNPEITAELHENLFRTLVDDAKLGAEMASFTQGELKGTKVGVISSDDDYGVGLKENFEATAKELDLDVAKSLVTTTGQKDFSPQLTELKNAGIDSLVLLNLYTDAALQIKQAKGLGLDVPILVTASANNPELVNIAGAEAAEGTYVSAIFDPGSSNEGTQAFVSAFKEANDREPSEGAAVAYDSAWVVFKAFDEGAEDRESLISTIDGIESFDLPIVGEFVFNENHEPTVVPGKPSQSLLQVQDGEIKTRPGA</sequence>
<evidence type="ECO:0000256" key="3">
    <source>
        <dbReference type="SAM" id="SignalP"/>
    </source>
</evidence>
<feature type="domain" description="Leucine-binding protein" evidence="4">
    <location>
        <begin position="33"/>
        <end position="365"/>
    </location>
</feature>
<dbReference type="RefSeq" id="WP_078699340.1">
    <property type="nucleotide sequence ID" value="NZ_LT796768.1"/>
</dbReference>
<dbReference type="Gene3D" id="3.40.50.2300">
    <property type="match status" value="2"/>
</dbReference>
<evidence type="ECO:0000259" key="4">
    <source>
        <dbReference type="Pfam" id="PF13458"/>
    </source>
</evidence>
<keyword evidence="6" id="KW-1185">Reference proteome</keyword>